<keyword evidence="2" id="KW-1185">Reference proteome</keyword>
<gene>
    <name evidence="1" type="ORF">C8F04DRAFT_1132545</name>
</gene>
<evidence type="ECO:0000313" key="1">
    <source>
        <dbReference type="EMBL" id="KAJ7024034.1"/>
    </source>
</evidence>
<organism evidence="1 2">
    <name type="scientific">Mycena alexandri</name>
    <dbReference type="NCBI Taxonomy" id="1745969"/>
    <lineage>
        <taxon>Eukaryota</taxon>
        <taxon>Fungi</taxon>
        <taxon>Dikarya</taxon>
        <taxon>Basidiomycota</taxon>
        <taxon>Agaricomycotina</taxon>
        <taxon>Agaricomycetes</taxon>
        <taxon>Agaricomycetidae</taxon>
        <taxon>Agaricales</taxon>
        <taxon>Marasmiineae</taxon>
        <taxon>Mycenaceae</taxon>
        <taxon>Mycena</taxon>
    </lineage>
</organism>
<dbReference type="EMBL" id="JARJCM010000176">
    <property type="protein sequence ID" value="KAJ7024034.1"/>
    <property type="molecule type" value="Genomic_DNA"/>
</dbReference>
<dbReference type="AlphaFoldDB" id="A0AAD6SA05"/>
<accession>A0AAD6SA05</accession>
<dbReference type="Proteomes" id="UP001218188">
    <property type="component" value="Unassembled WGS sequence"/>
</dbReference>
<name>A0AAD6SA05_9AGAR</name>
<evidence type="ECO:0008006" key="3">
    <source>
        <dbReference type="Google" id="ProtNLM"/>
    </source>
</evidence>
<proteinExistence type="predicted"/>
<protein>
    <recommendedName>
        <fullName evidence="3">F-box domain-containing protein</fullName>
    </recommendedName>
</protein>
<comment type="caution">
    <text evidence="1">The sequence shown here is derived from an EMBL/GenBank/DDBJ whole genome shotgun (WGS) entry which is preliminary data.</text>
</comment>
<evidence type="ECO:0000313" key="2">
    <source>
        <dbReference type="Proteomes" id="UP001218188"/>
    </source>
</evidence>
<sequence>MSVSIFRLPPELIDLVIRENRERISTLRSCALVCRAFRRSSQGCIFASVDLGPYLSPVPKFHDLLRHSPHLCGHVRKLTISDIERGEWDAWYPGLAEILDLLDNVTTFALSFLPLVQWRDLPANLQAAICALCQRSSLVSLRLIRAGTLNSLAEFSQLVASPALKDLWLKNLEIPVPGQDEIPLTNTIALTNFEFELKSSTLAIVTPWLVDGASLSHVRSLSFAWTRENVSYLHALTHGAAANLEKVTLESHNATITMDFPPLRLGGLQQKLQKIRVTLNVDVNHSDRLPRELAVLLESCSASLTTISVALYLSTRNPNLPVVEMDWSRVAEIVTVARFPALQNLSLVLFPFHSMAKTVKEKLLADMHSGLSDLNARGILKCSSWDPAANPGII</sequence>
<reference evidence="1" key="1">
    <citation type="submission" date="2023-03" db="EMBL/GenBank/DDBJ databases">
        <title>Massive genome expansion in bonnet fungi (Mycena s.s.) driven by repeated elements and novel gene families across ecological guilds.</title>
        <authorList>
            <consortium name="Lawrence Berkeley National Laboratory"/>
            <person name="Harder C.B."/>
            <person name="Miyauchi S."/>
            <person name="Viragh M."/>
            <person name="Kuo A."/>
            <person name="Thoen E."/>
            <person name="Andreopoulos B."/>
            <person name="Lu D."/>
            <person name="Skrede I."/>
            <person name="Drula E."/>
            <person name="Henrissat B."/>
            <person name="Morin E."/>
            <person name="Kohler A."/>
            <person name="Barry K."/>
            <person name="LaButti K."/>
            <person name="Morin E."/>
            <person name="Salamov A."/>
            <person name="Lipzen A."/>
            <person name="Mereny Z."/>
            <person name="Hegedus B."/>
            <person name="Baldrian P."/>
            <person name="Stursova M."/>
            <person name="Weitz H."/>
            <person name="Taylor A."/>
            <person name="Grigoriev I.V."/>
            <person name="Nagy L.G."/>
            <person name="Martin F."/>
            <person name="Kauserud H."/>
        </authorList>
    </citation>
    <scope>NUCLEOTIDE SEQUENCE</scope>
    <source>
        <strain evidence="1">CBHHK200</strain>
    </source>
</reference>